<dbReference type="GO" id="GO:0009055">
    <property type="term" value="F:electron transfer activity"/>
    <property type="evidence" value="ECO:0007669"/>
    <property type="project" value="InterPro"/>
</dbReference>
<evidence type="ECO:0000313" key="2">
    <source>
        <dbReference type="EMBL" id="NOJ46200.1"/>
    </source>
</evidence>
<feature type="chain" id="PRO_5030922977" description="Cytochrome c" evidence="1">
    <location>
        <begin position="26"/>
        <end position="120"/>
    </location>
</feature>
<evidence type="ECO:0000313" key="3">
    <source>
        <dbReference type="Proteomes" id="UP000528734"/>
    </source>
</evidence>
<dbReference type="GO" id="GO:0020037">
    <property type="term" value="F:heme binding"/>
    <property type="evidence" value="ECO:0007669"/>
    <property type="project" value="InterPro"/>
</dbReference>
<dbReference type="EMBL" id="JAAVLW010000002">
    <property type="protein sequence ID" value="NOJ46200.1"/>
    <property type="molecule type" value="Genomic_DNA"/>
</dbReference>
<evidence type="ECO:0000256" key="1">
    <source>
        <dbReference type="SAM" id="SignalP"/>
    </source>
</evidence>
<organism evidence="2 3">
    <name type="scientific">Bradyrhizobium archetypum</name>
    <dbReference type="NCBI Taxonomy" id="2721160"/>
    <lineage>
        <taxon>Bacteria</taxon>
        <taxon>Pseudomonadati</taxon>
        <taxon>Pseudomonadota</taxon>
        <taxon>Alphaproteobacteria</taxon>
        <taxon>Hyphomicrobiales</taxon>
        <taxon>Nitrobacteraceae</taxon>
        <taxon>Bradyrhizobium</taxon>
    </lineage>
</organism>
<evidence type="ECO:0008006" key="4">
    <source>
        <dbReference type="Google" id="ProtNLM"/>
    </source>
</evidence>
<gene>
    <name evidence="2" type="ORF">HCN50_08070</name>
</gene>
<dbReference type="Gene3D" id="1.10.760.10">
    <property type="entry name" value="Cytochrome c-like domain"/>
    <property type="match status" value="1"/>
</dbReference>
<name>A0A7Y4M1Q8_9BRAD</name>
<feature type="signal peptide" evidence="1">
    <location>
        <begin position="1"/>
        <end position="25"/>
    </location>
</feature>
<reference evidence="2 3" key="1">
    <citation type="submission" date="2020-03" db="EMBL/GenBank/DDBJ databases">
        <title>Bradyrhizobium diversity isolated from nodules of Muelleranthus trifoliolatus.</title>
        <authorList>
            <person name="Klepa M."/>
            <person name="Helene L."/>
            <person name="Hungria M."/>
        </authorList>
    </citation>
    <scope>NUCLEOTIDE SEQUENCE [LARGE SCALE GENOMIC DNA]</scope>
    <source>
        <strain evidence="2 3">WSM 1744</strain>
    </source>
</reference>
<proteinExistence type="predicted"/>
<dbReference type="Proteomes" id="UP000528734">
    <property type="component" value="Unassembled WGS sequence"/>
</dbReference>
<protein>
    <recommendedName>
        <fullName evidence="4">Cytochrome c</fullName>
    </recommendedName>
</protein>
<keyword evidence="1" id="KW-0732">Signal</keyword>
<keyword evidence="3" id="KW-1185">Reference proteome</keyword>
<sequence length="120" mass="13339">MQRFAWLGLVWLVVAGALWTAPAMAQTAFAPRDESPEDFVAGAGRNETFYACTACHGFRLVAQQGMTRAQWEDSINLMVRRHGMPPLDEKDRDTVLNYLEAAYPPRAPAGRGGWVNPFAK</sequence>
<dbReference type="AlphaFoldDB" id="A0A7Y4M1Q8"/>
<accession>A0A7Y4M1Q8</accession>
<dbReference type="InterPro" id="IPR036909">
    <property type="entry name" value="Cyt_c-like_dom_sf"/>
</dbReference>
<dbReference type="SUPFAM" id="SSF46626">
    <property type="entry name" value="Cytochrome c"/>
    <property type="match status" value="1"/>
</dbReference>
<comment type="caution">
    <text evidence="2">The sequence shown here is derived from an EMBL/GenBank/DDBJ whole genome shotgun (WGS) entry which is preliminary data.</text>
</comment>